<evidence type="ECO:0000313" key="6">
    <source>
        <dbReference type="Proteomes" id="UP000054630"/>
    </source>
</evidence>
<dbReference type="InterPro" id="IPR029035">
    <property type="entry name" value="DHS-like_NAD/FAD-binding_dom"/>
</dbReference>
<feature type="domain" description="Deacetylase sirtuin-type" evidence="4">
    <location>
        <begin position="33"/>
        <end position="309"/>
    </location>
</feature>
<proteinExistence type="predicted"/>
<comment type="caution">
    <text evidence="5">The sequence shown here is derived from an EMBL/GenBank/DDBJ whole genome shotgun (WGS) entry which is preliminary data.</text>
</comment>
<dbReference type="GO" id="GO:0005759">
    <property type="term" value="C:mitochondrial matrix"/>
    <property type="evidence" value="ECO:0007669"/>
    <property type="project" value="TreeGrafter"/>
</dbReference>
<evidence type="ECO:0000256" key="3">
    <source>
        <dbReference type="PROSITE-ProRule" id="PRU00236"/>
    </source>
</evidence>
<evidence type="ECO:0000313" key="5">
    <source>
        <dbReference type="EMBL" id="KRX19820.1"/>
    </source>
</evidence>
<dbReference type="AlphaFoldDB" id="A0A0V0RZB3"/>
<dbReference type="GO" id="GO:0070403">
    <property type="term" value="F:NAD+ binding"/>
    <property type="evidence" value="ECO:0007669"/>
    <property type="project" value="InterPro"/>
</dbReference>
<dbReference type="Proteomes" id="UP000054630">
    <property type="component" value="Unassembled WGS sequence"/>
</dbReference>
<evidence type="ECO:0000259" key="4">
    <source>
        <dbReference type="PROSITE" id="PS50305"/>
    </source>
</evidence>
<accession>A0A0V0RZB3</accession>
<dbReference type="PROSITE" id="PS50305">
    <property type="entry name" value="SIRTUIN"/>
    <property type="match status" value="1"/>
</dbReference>
<dbReference type="PANTHER" id="PTHR11085">
    <property type="entry name" value="NAD-DEPENDENT PROTEIN DEACYLASE SIRTUIN-5, MITOCHONDRIAL-RELATED"/>
    <property type="match status" value="1"/>
</dbReference>
<feature type="active site" description="Proton acceptor" evidence="3">
    <location>
        <position position="157"/>
    </location>
</feature>
<dbReference type="GO" id="GO:0017136">
    <property type="term" value="F:histone deacetylase activity, NAD-dependent"/>
    <property type="evidence" value="ECO:0007669"/>
    <property type="project" value="TreeGrafter"/>
</dbReference>
<feature type="binding site" evidence="3">
    <location>
        <position position="168"/>
    </location>
    <ligand>
        <name>Zn(2+)</name>
        <dbReference type="ChEBI" id="CHEBI:29105"/>
    </ligand>
</feature>
<reference evidence="5 6" key="1">
    <citation type="submission" date="2015-01" db="EMBL/GenBank/DDBJ databases">
        <title>Evolution of Trichinella species and genotypes.</title>
        <authorList>
            <person name="Korhonen P.K."/>
            <person name="Edoardo P."/>
            <person name="Giuseppe L.R."/>
            <person name="Gasser R.B."/>
        </authorList>
    </citation>
    <scope>NUCLEOTIDE SEQUENCE [LARGE SCALE GENOMIC DNA]</scope>
    <source>
        <strain evidence="5">ISS37</strain>
    </source>
</reference>
<evidence type="ECO:0000256" key="1">
    <source>
        <dbReference type="ARBA" id="ARBA00022679"/>
    </source>
</evidence>
<organism evidence="5 6">
    <name type="scientific">Trichinella nelsoni</name>
    <dbReference type="NCBI Taxonomy" id="6336"/>
    <lineage>
        <taxon>Eukaryota</taxon>
        <taxon>Metazoa</taxon>
        <taxon>Ecdysozoa</taxon>
        <taxon>Nematoda</taxon>
        <taxon>Enoplea</taxon>
        <taxon>Dorylaimia</taxon>
        <taxon>Trichinellida</taxon>
        <taxon>Trichinellidae</taxon>
        <taxon>Trichinella</taxon>
    </lineage>
</organism>
<dbReference type="InterPro" id="IPR026591">
    <property type="entry name" value="Sirtuin_cat_small_dom_sf"/>
</dbReference>
<name>A0A0V0RZB3_9BILA</name>
<dbReference type="Pfam" id="PF02146">
    <property type="entry name" value="SIR2"/>
    <property type="match status" value="1"/>
</dbReference>
<gene>
    <name evidence="5" type="primary">Sirt4</name>
    <name evidence="5" type="ORF">T07_5913</name>
</gene>
<dbReference type="OrthoDB" id="424302at2759"/>
<keyword evidence="2" id="KW-0520">NAD</keyword>
<evidence type="ECO:0000256" key="2">
    <source>
        <dbReference type="ARBA" id="ARBA00023027"/>
    </source>
</evidence>
<dbReference type="SUPFAM" id="SSF52467">
    <property type="entry name" value="DHS-like NAD/FAD-binding domain"/>
    <property type="match status" value="1"/>
</dbReference>
<dbReference type="NCBIfam" id="NF003738">
    <property type="entry name" value="PRK05333.1"/>
    <property type="match status" value="1"/>
</dbReference>
<keyword evidence="3" id="KW-0862">Zinc</keyword>
<dbReference type="Gene3D" id="3.30.1600.10">
    <property type="entry name" value="SIR2/SIRT2 'Small Domain"/>
    <property type="match status" value="1"/>
</dbReference>
<dbReference type="STRING" id="6336.A0A0V0RZB3"/>
<protein>
    <submittedName>
        <fullName evidence="5">NAD-dependent protein deacetylase sirtuin-4</fullName>
    </submittedName>
</protein>
<dbReference type="Gene3D" id="3.40.50.1220">
    <property type="entry name" value="TPP-binding domain"/>
    <property type="match status" value="1"/>
</dbReference>
<feature type="binding site" evidence="3">
    <location>
        <position position="165"/>
    </location>
    <ligand>
        <name>Zn(2+)</name>
        <dbReference type="ChEBI" id="CHEBI:29105"/>
    </ligand>
</feature>
<keyword evidence="3" id="KW-0479">Metal-binding</keyword>
<dbReference type="GO" id="GO:0046872">
    <property type="term" value="F:metal ion binding"/>
    <property type="evidence" value="ECO:0007669"/>
    <property type="project" value="UniProtKB-KW"/>
</dbReference>
<dbReference type="PANTHER" id="PTHR11085:SF10">
    <property type="entry name" value="NAD-DEPENDENT PROTEIN DEACYLASE SIRTUIN-5, MITOCHONDRIAL-RELATED"/>
    <property type="match status" value="1"/>
</dbReference>
<sequence>MSFPKLGHKILGGLVEKFRFFDKSCSSLVPAYKPAGEEELAEFKKYLHSMRFLFVITGAGISTESGIPDYRSEGVGRYARSHLKPIQYVDFLNSARVRRRYWARNYVAWRQFSSVKPNRTHAILNDWEKNGWIHWMVTQNVDNLHSKAGSHRVTELHGNGFRVCCISCERRWNREELQSYIQKLNPDWEAQVKQLAPDGDADLDNDLEKNFCMPVCDNCRGILKPDIVFFGENVPIRTVHFVEDRLSESDGLLAIGTSLQVLSVFRLVHIAYEIKMPILIVNIGPTRADDLATIKISSNCSQVLATAFE</sequence>
<keyword evidence="6" id="KW-1185">Reference proteome</keyword>
<dbReference type="EMBL" id="JYDL01000055">
    <property type="protein sequence ID" value="KRX19820.1"/>
    <property type="molecule type" value="Genomic_DNA"/>
</dbReference>
<feature type="binding site" evidence="3">
    <location>
        <position position="216"/>
    </location>
    <ligand>
        <name>Zn(2+)</name>
        <dbReference type="ChEBI" id="CHEBI:29105"/>
    </ligand>
</feature>
<dbReference type="InterPro" id="IPR026590">
    <property type="entry name" value="Ssirtuin_cat_dom"/>
</dbReference>
<dbReference type="InterPro" id="IPR050134">
    <property type="entry name" value="NAD-dep_sirtuin_deacylases"/>
</dbReference>
<keyword evidence="1" id="KW-0808">Transferase</keyword>
<feature type="binding site" evidence="3">
    <location>
        <position position="219"/>
    </location>
    <ligand>
        <name>Zn(2+)</name>
        <dbReference type="ChEBI" id="CHEBI:29105"/>
    </ligand>
</feature>
<dbReference type="InterPro" id="IPR003000">
    <property type="entry name" value="Sirtuin"/>
</dbReference>